<keyword evidence="11" id="KW-0539">Nucleus</keyword>
<evidence type="ECO:0000256" key="8">
    <source>
        <dbReference type="ARBA" id="ARBA00023054"/>
    </source>
</evidence>
<evidence type="ECO:0000256" key="4">
    <source>
        <dbReference type="ARBA" id="ARBA00022454"/>
    </source>
</evidence>
<evidence type="ECO:0000256" key="9">
    <source>
        <dbReference type="ARBA" id="ARBA00023306"/>
    </source>
</evidence>
<dbReference type="InterPro" id="IPR045143">
    <property type="entry name" value="Spc25"/>
</dbReference>
<dbReference type="Pfam" id="PF08234">
    <property type="entry name" value="Spindle_Spc25"/>
    <property type="match status" value="1"/>
</dbReference>
<comment type="similarity">
    <text evidence="2 11">Belongs to the SPC25 family.</text>
</comment>
<organism evidence="15 16">
    <name type="scientific">Aspergillus bertholletiae</name>
    <dbReference type="NCBI Taxonomy" id="1226010"/>
    <lineage>
        <taxon>Eukaryota</taxon>
        <taxon>Fungi</taxon>
        <taxon>Dikarya</taxon>
        <taxon>Ascomycota</taxon>
        <taxon>Pezizomycotina</taxon>
        <taxon>Eurotiomycetes</taxon>
        <taxon>Eurotiomycetidae</taxon>
        <taxon>Eurotiales</taxon>
        <taxon>Aspergillaceae</taxon>
        <taxon>Aspergillus</taxon>
        <taxon>Aspergillus subgen. Circumdati</taxon>
    </lineage>
</organism>
<evidence type="ECO:0000256" key="7">
    <source>
        <dbReference type="ARBA" id="ARBA00022838"/>
    </source>
</evidence>
<reference evidence="15 16" key="1">
    <citation type="submission" date="2019-04" db="EMBL/GenBank/DDBJ databases">
        <title>Friends and foes A comparative genomics studyof 23 Aspergillus species from section Flavi.</title>
        <authorList>
            <consortium name="DOE Joint Genome Institute"/>
            <person name="Kjaerbolling I."/>
            <person name="Vesth T."/>
            <person name="Frisvad J.C."/>
            <person name="Nybo J.L."/>
            <person name="Theobald S."/>
            <person name="Kildgaard S."/>
            <person name="Isbrandt T."/>
            <person name="Kuo A."/>
            <person name="Sato A."/>
            <person name="Lyhne E.K."/>
            <person name="Kogle M.E."/>
            <person name="Wiebenga A."/>
            <person name="Kun R.S."/>
            <person name="Lubbers R.J."/>
            <person name="Makela M.R."/>
            <person name="Barry K."/>
            <person name="Chovatia M."/>
            <person name="Clum A."/>
            <person name="Daum C."/>
            <person name="Haridas S."/>
            <person name="He G."/>
            <person name="LaButti K."/>
            <person name="Lipzen A."/>
            <person name="Mondo S."/>
            <person name="Riley R."/>
            <person name="Salamov A."/>
            <person name="Simmons B.A."/>
            <person name="Magnuson J.K."/>
            <person name="Henrissat B."/>
            <person name="Mortensen U.H."/>
            <person name="Larsen T.O."/>
            <person name="Devries R.P."/>
            <person name="Grigoriev I.V."/>
            <person name="Machida M."/>
            <person name="Baker S.E."/>
            <person name="Andersen M.R."/>
        </authorList>
    </citation>
    <scope>NUCLEOTIDE SEQUENCE [LARGE SCALE GENOMIC DNA]</scope>
    <source>
        <strain evidence="15 16">IBT 29228</strain>
    </source>
</reference>
<dbReference type="GO" id="GO:0031262">
    <property type="term" value="C:Ndc80 complex"/>
    <property type="evidence" value="ECO:0007669"/>
    <property type="project" value="InterPro"/>
</dbReference>
<keyword evidence="16" id="KW-1185">Reference proteome</keyword>
<comment type="subcellular location">
    <subcellularLocation>
        <location evidence="11">Nucleus</location>
    </subcellularLocation>
    <subcellularLocation>
        <location evidence="11">Chromosome</location>
        <location evidence="11">Centromere</location>
        <location evidence="11">Kinetochore</location>
    </subcellularLocation>
</comment>
<feature type="coiled-coil region" evidence="12">
    <location>
        <begin position="59"/>
        <end position="93"/>
    </location>
</feature>
<comment type="function">
    <text evidence="1 11">Acts as a component of the essential kinetochore-associated NDC80 complex, which is required for chromosome segregation and spindle checkpoint activity.</text>
</comment>
<dbReference type="Gene3D" id="3.30.457.50">
    <property type="entry name" value="Chromosome segregation protein Spc25"/>
    <property type="match status" value="1"/>
</dbReference>
<evidence type="ECO:0000313" key="15">
    <source>
        <dbReference type="EMBL" id="KAE8379465.1"/>
    </source>
</evidence>
<dbReference type="FunFam" id="3.30.457.50:FF:000001">
    <property type="entry name" value="Probable kinetochore protein spc25"/>
    <property type="match status" value="1"/>
</dbReference>
<dbReference type="EMBL" id="ML736194">
    <property type="protein sequence ID" value="KAE8379465.1"/>
    <property type="molecule type" value="Genomic_DNA"/>
</dbReference>
<keyword evidence="10 11" id="KW-0137">Centromere</keyword>
<dbReference type="AlphaFoldDB" id="A0A5N7BCG7"/>
<proteinExistence type="inferred from homology"/>
<keyword evidence="8 12" id="KW-0175">Coiled coil</keyword>
<dbReference type="GO" id="GO:0005634">
    <property type="term" value="C:nucleus"/>
    <property type="evidence" value="ECO:0007669"/>
    <property type="project" value="UniProtKB-SubCell"/>
</dbReference>
<evidence type="ECO:0000259" key="14">
    <source>
        <dbReference type="Pfam" id="PF08234"/>
    </source>
</evidence>
<sequence length="258" mass="30083">MTSSFEPSLSTSGMRPPLTSADAPSMADSLPSINFGFEDLRNRMAQFTARFDAFIEKGRKQILEERNQFKIGLAELQEDQRMKQRDIEILNLKSQTHDQTIQKEAAEAAEMHSTISSVKMERDSRLAKRDRLRQQINETQKAISQKMEAQKAHAQHLDAQARLNMPELEFWQDYLCLRIEGAGREDRLKFVFSHLLEKDWEAEAWFELGTSSRDYEVFHTRPKVDRDALNGVLDNLNEDRDFVAFLKRMRRLLVETMK</sequence>
<evidence type="ECO:0000313" key="16">
    <source>
        <dbReference type="Proteomes" id="UP000326198"/>
    </source>
</evidence>
<evidence type="ECO:0000256" key="3">
    <source>
        <dbReference type="ARBA" id="ARBA00011562"/>
    </source>
</evidence>
<dbReference type="GO" id="GO:0007059">
    <property type="term" value="P:chromosome segregation"/>
    <property type="evidence" value="ECO:0007669"/>
    <property type="project" value="InterPro"/>
</dbReference>
<comment type="subunit">
    <text evidence="3">Component of the NDC80 complex, which consists of NDC80, NUF2, SPC24 and SPC25.</text>
</comment>
<feature type="domain" description="Chromosome segregation protein Spc25 C-terminal" evidence="14">
    <location>
        <begin position="183"/>
        <end position="253"/>
    </location>
</feature>
<dbReference type="GO" id="GO:0051301">
    <property type="term" value="P:cell division"/>
    <property type="evidence" value="ECO:0007669"/>
    <property type="project" value="UniProtKB-UniRule"/>
</dbReference>
<protein>
    <recommendedName>
        <fullName evidence="11">Kinetochore protein SPC25</fullName>
    </recommendedName>
</protein>
<evidence type="ECO:0000256" key="12">
    <source>
        <dbReference type="SAM" id="Coils"/>
    </source>
</evidence>
<name>A0A5N7BCG7_9EURO</name>
<evidence type="ECO:0000256" key="13">
    <source>
        <dbReference type="SAM" id="MobiDB-lite"/>
    </source>
</evidence>
<evidence type="ECO:0000256" key="11">
    <source>
        <dbReference type="RuleBase" id="RU367150"/>
    </source>
</evidence>
<keyword evidence="6 11" id="KW-0498">Mitosis</keyword>
<dbReference type="CDD" id="cd23784">
    <property type="entry name" value="RWD_Spc25"/>
    <property type="match status" value="1"/>
</dbReference>
<evidence type="ECO:0000256" key="6">
    <source>
        <dbReference type="ARBA" id="ARBA00022776"/>
    </source>
</evidence>
<dbReference type="InterPro" id="IPR013255">
    <property type="entry name" value="Spc25_C"/>
</dbReference>
<gene>
    <name evidence="15" type="ORF">BDV26DRAFT_280323</name>
</gene>
<evidence type="ECO:0000256" key="2">
    <source>
        <dbReference type="ARBA" id="ARBA00006379"/>
    </source>
</evidence>
<dbReference type="Proteomes" id="UP000326198">
    <property type="component" value="Unassembled WGS sequence"/>
</dbReference>
<feature type="region of interest" description="Disordered" evidence="13">
    <location>
        <begin position="1"/>
        <end position="25"/>
    </location>
</feature>
<evidence type="ECO:0000256" key="10">
    <source>
        <dbReference type="ARBA" id="ARBA00023328"/>
    </source>
</evidence>
<evidence type="ECO:0000256" key="1">
    <source>
        <dbReference type="ARBA" id="ARBA00002772"/>
    </source>
</evidence>
<keyword evidence="5 11" id="KW-0132">Cell division</keyword>
<keyword evidence="9 11" id="KW-0131">Cell cycle</keyword>
<dbReference type="PANTHER" id="PTHR14281">
    <property type="entry name" value="KINETOCHORE PROTEIN SPC25-RELATED"/>
    <property type="match status" value="1"/>
</dbReference>
<evidence type="ECO:0000256" key="5">
    <source>
        <dbReference type="ARBA" id="ARBA00022618"/>
    </source>
</evidence>
<feature type="compositionally biased region" description="Polar residues" evidence="13">
    <location>
        <begin position="1"/>
        <end position="13"/>
    </location>
</feature>
<dbReference type="PANTHER" id="PTHR14281:SF0">
    <property type="entry name" value="KINETOCHORE PROTEIN SPC25"/>
    <property type="match status" value="1"/>
</dbReference>
<dbReference type="OrthoDB" id="4056921at2759"/>
<keyword evidence="7 11" id="KW-0995">Kinetochore</keyword>
<accession>A0A5N7BCG7</accession>
<keyword evidence="4 11" id="KW-0158">Chromosome</keyword>